<dbReference type="Pfam" id="PF00989">
    <property type="entry name" value="PAS"/>
    <property type="match status" value="1"/>
</dbReference>
<reference evidence="2 3" key="1">
    <citation type="journal article" date="2019" name="Environ. Microbiol.">
        <title>Genomics insights into ecotype formation of ammonia-oxidizing archaea in the deep ocean.</title>
        <authorList>
            <person name="Wang Y."/>
            <person name="Huang J.M."/>
            <person name="Cui G.J."/>
            <person name="Nunoura T."/>
            <person name="Takaki Y."/>
            <person name="Li W.L."/>
            <person name="Li J."/>
            <person name="Gao Z.M."/>
            <person name="Takai K."/>
            <person name="Zhang A.Q."/>
            <person name="Stepanauskas R."/>
        </authorList>
    </citation>
    <scope>NUCLEOTIDE SEQUENCE [LARGE SCALE GENOMIC DNA]</scope>
    <source>
        <strain evidence="2 3">L14</strain>
    </source>
</reference>
<proteinExistence type="predicted"/>
<organism evidence="2 3">
    <name type="scientific">Marine Group I thaumarchaeote</name>
    <dbReference type="NCBI Taxonomy" id="2511932"/>
    <lineage>
        <taxon>Archaea</taxon>
        <taxon>Nitrososphaerota</taxon>
        <taxon>Marine Group I</taxon>
    </lineage>
</organism>
<sequence length="178" mass="20602">MHQTEARKTLKDAPVMWRRINSIGIILDCNSTYAANLGYAKSEIISKAIFEHVPKESWEAMNDSLKTWFETGEVTDRKITFKRQDGSTFPGLLQATSLYDENENMLGSNTVIFDLTQMTDEKISEYEKFFSQANNRLGEIKEKEYSQLDENSKSEYDGLKKMFDMLSTVDLRKLKQIQ</sequence>
<dbReference type="PROSITE" id="PS50112">
    <property type="entry name" value="PAS"/>
    <property type="match status" value="1"/>
</dbReference>
<dbReference type="CDD" id="cd00130">
    <property type="entry name" value="PAS"/>
    <property type="match status" value="1"/>
</dbReference>
<dbReference type="InterPro" id="IPR013767">
    <property type="entry name" value="PAS_fold"/>
</dbReference>
<dbReference type="NCBIfam" id="TIGR00229">
    <property type="entry name" value="sensory_box"/>
    <property type="match status" value="1"/>
</dbReference>
<name>A0A7K4M9S4_9ARCH</name>
<dbReference type="InterPro" id="IPR035965">
    <property type="entry name" value="PAS-like_dom_sf"/>
</dbReference>
<dbReference type="Proteomes" id="UP000587702">
    <property type="component" value="Unassembled WGS sequence"/>
</dbReference>
<dbReference type="SUPFAM" id="SSF55785">
    <property type="entry name" value="PYP-like sensor domain (PAS domain)"/>
    <property type="match status" value="1"/>
</dbReference>
<evidence type="ECO:0000313" key="2">
    <source>
        <dbReference type="EMBL" id="NWJ20812.1"/>
    </source>
</evidence>
<accession>A0A7K4M9S4</accession>
<evidence type="ECO:0000259" key="1">
    <source>
        <dbReference type="PROSITE" id="PS50112"/>
    </source>
</evidence>
<dbReference type="GO" id="GO:0006355">
    <property type="term" value="P:regulation of DNA-templated transcription"/>
    <property type="evidence" value="ECO:0007669"/>
    <property type="project" value="InterPro"/>
</dbReference>
<evidence type="ECO:0000313" key="3">
    <source>
        <dbReference type="Proteomes" id="UP000587702"/>
    </source>
</evidence>
<dbReference type="EMBL" id="JACATI010000010">
    <property type="protein sequence ID" value="NWJ20812.1"/>
    <property type="molecule type" value="Genomic_DNA"/>
</dbReference>
<dbReference type="InterPro" id="IPR000014">
    <property type="entry name" value="PAS"/>
</dbReference>
<dbReference type="Gene3D" id="3.30.450.20">
    <property type="entry name" value="PAS domain"/>
    <property type="match status" value="1"/>
</dbReference>
<feature type="domain" description="PAS" evidence="1">
    <location>
        <begin position="2"/>
        <end position="72"/>
    </location>
</feature>
<dbReference type="AlphaFoldDB" id="A0A7K4M9S4"/>
<comment type="caution">
    <text evidence="2">The sequence shown here is derived from an EMBL/GenBank/DDBJ whole genome shotgun (WGS) entry which is preliminary data.</text>
</comment>
<protein>
    <submittedName>
        <fullName evidence="2">PAS domain S-box protein</fullName>
    </submittedName>
</protein>
<gene>
    <name evidence="2" type="ORF">HX860_07100</name>
</gene>